<feature type="compositionally biased region" description="Polar residues" evidence="4">
    <location>
        <begin position="1120"/>
        <end position="1130"/>
    </location>
</feature>
<feature type="compositionally biased region" description="Acidic residues" evidence="4">
    <location>
        <begin position="386"/>
        <end position="395"/>
    </location>
</feature>
<dbReference type="GO" id="GO:0000981">
    <property type="term" value="F:DNA-binding transcription factor activity, RNA polymerase II-specific"/>
    <property type="evidence" value="ECO:0007669"/>
    <property type="project" value="TreeGrafter"/>
</dbReference>
<keyword evidence="3" id="KW-0479">Metal-binding</keyword>
<dbReference type="GO" id="GO:0046982">
    <property type="term" value="F:protein heterodimerization activity"/>
    <property type="evidence" value="ECO:0007669"/>
    <property type="project" value="InterPro"/>
</dbReference>
<feature type="region of interest" description="Disordered" evidence="4">
    <location>
        <begin position="1115"/>
        <end position="1138"/>
    </location>
</feature>
<name>A0AAJ0D714_9PEZI</name>
<comment type="subcellular location">
    <subcellularLocation>
        <location evidence="2">Nucleus</location>
    </subcellularLocation>
</comment>
<dbReference type="InterPro" id="IPR001005">
    <property type="entry name" value="SANT/Myb"/>
</dbReference>
<feature type="compositionally biased region" description="Polar residues" evidence="4">
    <location>
        <begin position="1431"/>
        <end position="1442"/>
    </location>
</feature>
<feature type="region of interest" description="Disordered" evidence="4">
    <location>
        <begin position="1091"/>
        <end position="1110"/>
    </location>
</feature>
<dbReference type="Proteomes" id="UP001271007">
    <property type="component" value="Unassembled WGS sequence"/>
</dbReference>
<dbReference type="Gene3D" id="3.30.50.10">
    <property type="entry name" value="Erythroid Transcription Factor GATA-1, subunit A"/>
    <property type="match status" value="1"/>
</dbReference>
<feature type="DNA-binding region" description="Fork-head" evidence="2">
    <location>
        <begin position="1315"/>
        <end position="1388"/>
    </location>
</feature>
<feature type="region of interest" description="Disordered" evidence="4">
    <location>
        <begin position="545"/>
        <end position="566"/>
    </location>
</feature>
<dbReference type="PROSITE" id="PS50039">
    <property type="entry name" value="FORK_HEAD_3"/>
    <property type="match status" value="1"/>
</dbReference>
<evidence type="ECO:0000256" key="1">
    <source>
        <dbReference type="ARBA" id="ARBA00023125"/>
    </source>
</evidence>
<keyword evidence="3" id="KW-0862">Zinc</keyword>
<keyword evidence="3" id="KW-0863">Zinc-finger</keyword>
<evidence type="ECO:0000259" key="8">
    <source>
        <dbReference type="PROSITE" id="PS51294"/>
    </source>
</evidence>
<dbReference type="PANTHER" id="PTHR45614">
    <property type="entry name" value="MYB PROTEIN-RELATED"/>
    <property type="match status" value="1"/>
</dbReference>
<dbReference type="GO" id="GO:0005634">
    <property type="term" value="C:nucleus"/>
    <property type="evidence" value="ECO:0007669"/>
    <property type="project" value="UniProtKB-SubCell"/>
</dbReference>
<dbReference type="PROSITE" id="PS50090">
    <property type="entry name" value="MYB_LIKE"/>
    <property type="match status" value="3"/>
</dbReference>
<dbReference type="CDD" id="cd00167">
    <property type="entry name" value="SANT"/>
    <property type="match status" value="5"/>
</dbReference>
<accession>A0AAJ0D714</accession>
<dbReference type="Gene3D" id="1.10.10.10">
    <property type="entry name" value="Winged helix-like DNA-binding domain superfamily/Winged helix DNA-binding domain"/>
    <property type="match status" value="1"/>
</dbReference>
<dbReference type="GO" id="GO:0008270">
    <property type="term" value="F:zinc ion binding"/>
    <property type="evidence" value="ECO:0007669"/>
    <property type="project" value="UniProtKB-KW"/>
</dbReference>
<evidence type="ECO:0000259" key="6">
    <source>
        <dbReference type="PROSITE" id="PS50090"/>
    </source>
</evidence>
<feature type="domain" description="Fork-head" evidence="5">
    <location>
        <begin position="1315"/>
        <end position="1388"/>
    </location>
</feature>
<feature type="compositionally biased region" description="Acidic residues" evidence="4">
    <location>
        <begin position="141"/>
        <end position="153"/>
    </location>
</feature>
<dbReference type="InterPro" id="IPR017930">
    <property type="entry name" value="Myb_dom"/>
</dbReference>
<feature type="compositionally biased region" description="Polar residues" evidence="4">
    <location>
        <begin position="1604"/>
        <end position="1617"/>
    </location>
</feature>
<dbReference type="SUPFAM" id="SSF46689">
    <property type="entry name" value="Homeodomain-like"/>
    <property type="match status" value="2"/>
</dbReference>
<dbReference type="SMART" id="SM00717">
    <property type="entry name" value="SANT"/>
    <property type="match status" value="5"/>
</dbReference>
<feature type="compositionally biased region" description="Low complexity" evidence="4">
    <location>
        <begin position="1094"/>
        <end position="1103"/>
    </location>
</feature>
<dbReference type="Gene3D" id="1.10.20.10">
    <property type="entry name" value="Histone, subunit A"/>
    <property type="match status" value="1"/>
</dbReference>
<feature type="region of interest" description="Disordered" evidence="4">
    <location>
        <begin position="1585"/>
        <end position="1661"/>
    </location>
</feature>
<dbReference type="InterPro" id="IPR036390">
    <property type="entry name" value="WH_DNA-bd_sf"/>
</dbReference>
<feature type="region of interest" description="Disordered" evidence="4">
    <location>
        <begin position="1217"/>
        <end position="1286"/>
    </location>
</feature>
<gene>
    <name evidence="9" type="ORF">LTR09_010931</name>
</gene>
<evidence type="ECO:0000313" key="10">
    <source>
        <dbReference type="Proteomes" id="UP001271007"/>
    </source>
</evidence>
<dbReference type="InterPro" id="IPR013088">
    <property type="entry name" value="Znf_NHR/GATA"/>
</dbReference>
<dbReference type="PROSITE" id="PS51294">
    <property type="entry name" value="HTH_MYB"/>
    <property type="match status" value="1"/>
</dbReference>
<feature type="compositionally biased region" description="Acidic residues" evidence="4">
    <location>
        <begin position="703"/>
        <end position="714"/>
    </location>
</feature>
<feature type="region of interest" description="Disordered" evidence="4">
    <location>
        <begin position="688"/>
        <end position="714"/>
    </location>
</feature>
<dbReference type="EMBL" id="JAWDJX010000058">
    <property type="protein sequence ID" value="KAK3047673.1"/>
    <property type="molecule type" value="Genomic_DNA"/>
</dbReference>
<evidence type="ECO:0000256" key="4">
    <source>
        <dbReference type="SAM" id="MobiDB-lite"/>
    </source>
</evidence>
<dbReference type="PROSITE" id="PS50114">
    <property type="entry name" value="GATA_ZN_FINGER_2"/>
    <property type="match status" value="1"/>
</dbReference>
<comment type="caution">
    <text evidence="9">The sequence shown here is derived from an EMBL/GenBank/DDBJ whole genome shotgun (WGS) entry which is preliminary data.</text>
</comment>
<feature type="region of interest" description="Disordered" evidence="4">
    <location>
        <begin position="18"/>
        <end position="56"/>
    </location>
</feature>
<feature type="domain" description="GATA-type" evidence="7">
    <location>
        <begin position="317"/>
        <end position="359"/>
    </location>
</feature>
<sequence length="1709" mass="189646">MEMMIDPRLMGDVIDLDDEEEEPAGLEPTRLGYNPQLGGEAHNYDAQLDQDRRQQKRRLKSRFEEIFEKYGKDFEGVGDEIDLESGVIVVDNGHLRKMQHEADAGDENTAAGDGDGDCLDPRLREGADVTGGENELSLTDSDNDAEDEEDDEGSVSGDNSMDEASTRDEVPANILDMPSLRESVLDLQSKQRRGGGIDQNAIEALGMSIAKQLTDLMSQGNRPSSKRKKDQTKDVWAYPDIPQPPPEKRQRRDISPLPVWPGPSPGRKSLWAPQRAPKRQKRKQVEEVPADPDAQAEDGLPIKPEDANIVPEQSLGQETLRRCYNCTSANSVVWRRGPDGLMCNACGMYYYRYGLLRPVGPVEDSEDSASEDSEHETVAELEVEVEAEAEVESNDAESQYSANTSRRRDELPKKGSPVLHEEDVLILRLKEIDRLSWERIAKHLPARTAYAVQCRYSKKLHNRPVEARATLANQGYEYHYDDNGLIVFTPAEPPQGFTDEEDELLLRLREEDGVDWDQVALQFPTRTQKALQLRFNQLAKKIMREHRNPGRKKRERSPGTKLNDRYSAEEDELLKKLREVDQMKWTEVAANFPGRNALALQKRYVREVSDAAKERQQRSQGVVAKNGENMKHLRYTYEEDEQILHFREQDGLSWEEIVPKMPGRQKESIERRYQYIYLRKDHTKMLQKMAAARQNGEASGQDLDADGAQSDDELQQDDVEESLSMLTFTEPSLQTNTPSTGLSADMANLRERVGSQPISSNHPAALSGTGEDTLLSRSYSAPPLERGAPAQASPLPTSPPKKKVLIRWTKEEDDLLHKLRSQGLDWDAIALQLPDRKKKAIQGHYSAKFGNAAQYRNLPENQQKDPSLLKRAISNNLRRQSIADEAAVNGVSSIIDLTGDDDDDEDVVVQGQPEPSNAPMERVAMANALLPRLVHTQETTAGGNTSSRAHQAPRQQVKAATQPLQSQWTTWSPGPRSALDGPPKVPAVFREPGLQMISPSKASNQQASPPRLVDHTAAVRASGLPLAYEAQAVSPSRPFDRQPLLASLVDHTTAAQASGLPMTPEAESPTLWSRFQTQLELASMDDGMLLVLDNPSNSRPPSSDGQQRFESGLPLEHINPFNSRPTSSDGGYQFPTYPETPLFGESSSPPPFGQSSAYNSVNYFTPARHSAHSHPYFVAPPAPMYIPSQQEGEPDERNTQFEHGMDDETEDAIEVLPKAATGKLRPVPKRVQPARRSRGRTAAPIKDDRDVSRTAASSSARDDNNRRSLRAREDAEDDMRQTQQPTIGLAATSPSMYDLPVDSGITEHETQPAEPPPQDWIELAIMALEFARPRPLSLQSIKKFLMHKYPYFAETSQDSWIPHIRSALRRRKEFTKAGEGAKAPWTLSGVPYVKGERKSGKRIGRPQAVPKAPARPTDEESDMEPAAVSRLSMTDQRSMTTHSGDRGAQKESNIPAASDVDDNSGSVLDFNDSAIVLDDNDDDMAPPMAPEADTFVDDATEVDVDLHDSAIMLMDDKEPSPEPQTVVTTEDQEEDELSTAMTAMLASSTRSSGRSRLAQSSPKPAVAEAQDESILLISTASLTSDVAREPESTPGYHNTRSRRTTVNEVTWDSSQGTPGKAKGGALSSSSPIMTMKQSTRKVYSRTSTPGTDHSTLFSRPKHGRVNALRSSFGQYTPMYRSSSVEIPGSRKRVVHTPMRDGDDSEDELA</sequence>
<keyword evidence="2" id="KW-0539">Nucleus</keyword>
<feature type="compositionally biased region" description="Basic and acidic residues" evidence="4">
    <location>
        <begin position="406"/>
        <end position="415"/>
    </location>
</feature>
<feature type="compositionally biased region" description="Polar residues" evidence="4">
    <location>
        <begin position="939"/>
        <end position="949"/>
    </location>
</feature>
<feature type="region of interest" description="Disordered" evidence="4">
    <location>
        <begin position="1683"/>
        <end position="1709"/>
    </location>
</feature>
<feature type="compositionally biased region" description="Polar residues" evidence="4">
    <location>
        <begin position="1644"/>
        <end position="1657"/>
    </location>
</feature>
<dbReference type="InterPro" id="IPR000679">
    <property type="entry name" value="Znf_GATA"/>
</dbReference>
<evidence type="ECO:0000259" key="7">
    <source>
        <dbReference type="PROSITE" id="PS50114"/>
    </source>
</evidence>
<organism evidence="9 10">
    <name type="scientific">Extremus antarcticus</name>
    <dbReference type="NCBI Taxonomy" id="702011"/>
    <lineage>
        <taxon>Eukaryota</taxon>
        <taxon>Fungi</taxon>
        <taxon>Dikarya</taxon>
        <taxon>Ascomycota</taxon>
        <taxon>Pezizomycotina</taxon>
        <taxon>Dothideomycetes</taxon>
        <taxon>Dothideomycetidae</taxon>
        <taxon>Mycosphaerellales</taxon>
        <taxon>Extremaceae</taxon>
        <taxon>Extremus</taxon>
    </lineage>
</organism>
<feature type="domain" description="Myb-like" evidence="6">
    <location>
        <begin position="627"/>
        <end position="677"/>
    </location>
</feature>
<dbReference type="Pfam" id="PF00250">
    <property type="entry name" value="Forkhead"/>
    <property type="match status" value="1"/>
</dbReference>
<evidence type="ECO:0000259" key="5">
    <source>
        <dbReference type="PROSITE" id="PS50039"/>
    </source>
</evidence>
<dbReference type="SUPFAM" id="SSF46785">
    <property type="entry name" value="Winged helix' DNA-binding domain"/>
    <property type="match status" value="1"/>
</dbReference>
<dbReference type="InterPro" id="IPR001766">
    <property type="entry name" value="Fork_head_dom"/>
</dbReference>
<dbReference type="Pfam" id="PF00320">
    <property type="entry name" value="GATA"/>
    <property type="match status" value="1"/>
</dbReference>
<dbReference type="GO" id="GO:0000978">
    <property type="term" value="F:RNA polymerase II cis-regulatory region sequence-specific DNA binding"/>
    <property type="evidence" value="ECO:0007669"/>
    <property type="project" value="TreeGrafter"/>
</dbReference>
<feature type="region of interest" description="Disordered" evidence="4">
    <location>
        <begin position="101"/>
        <end position="181"/>
    </location>
</feature>
<dbReference type="SUPFAM" id="SSF57716">
    <property type="entry name" value="Glucocorticoid receptor-like (DNA-binding domain)"/>
    <property type="match status" value="1"/>
</dbReference>
<feature type="region of interest" description="Disordered" evidence="4">
    <location>
        <begin position="755"/>
        <end position="801"/>
    </location>
</feature>
<dbReference type="SMART" id="SM00401">
    <property type="entry name" value="ZnF_GATA"/>
    <property type="match status" value="1"/>
</dbReference>
<reference evidence="9" key="1">
    <citation type="submission" date="2023-04" db="EMBL/GenBank/DDBJ databases">
        <title>Black Yeasts Isolated from many extreme environments.</title>
        <authorList>
            <person name="Coleine C."/>
            <person name="Stajich J.E."/>
            <person name="Selbmann L."/>
        </authorList>
    </citation>
    <scope>NUCLEOTIDE SEQUENCE</scope>
    <source>
        <strain evidence="9">CCFEE 5312</strain>
    </source>
</reference>
<feature type="compositionally biased region" description="Polar residues" evidence="4">
    <location>
        <begin position="1539"/>
        <end position="1562"/>
    </location>
</feature>
<keyword evidence="1 2" id="KW-0238">DNA-binding</keyword>
<proteinExistence type="predicted"/>
<dbReference type="InterPro" id="IPR050560">
    <property type="entry name" value="MYB_TF"/>
</dbReference>
<dbReference type="GO" id="GO:0042393">
    <property type="term" value="F:histone binding"/>
    <property type="evidence" value="ECO:0007669"/>
    <property type="project" value="InterPro"/>
</dbReference>
<feature type="compositionally biased region" description="Polar residues" evidence="4">
    <location>
        <begin position="958"/>
        <end position="972"/>
    </location>
</feature>
<feature type="region of interest" description="Disordered" evidence="4">
    <location>
        <begin position="1514"/>
        <end position="1572"/>
    </location>
</feature>
<evidence type="ECO:0000256" key="2">
    <source>
        <dbReference type="PROSITE-ProRule" id="PRU00089"/>
    </source>
</evidence>
<evidence type="ECO:0000256" key="3">
    <source>
        <dbReference type="PROSITE-ProRule" id="PRU00094"/>
    </source>
</evidence>
<feature type="compositionally biased region" description="Basic residues" evidence="4">
    <location>
        <begin position="545"/>
        <end position="555"/>
    </location>
</feature>
<protein>
    <submittedName>
        <fullName evidence="9">Uncharacterized protein</fullName>
    </submittedName>
</protein>
<dbReference type="Pfam" id="PF13921">
    <property type="entry name" value="Myb_DNA-bind_6"/>
    <property type="match status" value="1"/>
</dbReference>
<evidence type="ECO:0000313" key="9">
    <source>
        <dbReference type="EMBL" id="KAK3047673.1"/>
    </source>
</evidence>
<dbReference type="InterPro" id="IPR018465">
    <property type="entry name" value="Scm3/HJURP"/>
</dbReference>
<dbReference type="Gene3D" id="1.10.10.60">
    <property type="entry name" value="Homeodomain-like"/>
    <property type="match status" value="3"/>
</dbReference>
<feature type="compositionally biased region" description="Basic residues" evidence="4">
    <location>
        <begin position="1226"/>
        <end position="1239"/>
    </location>
</feature>
<dbReference type="InterPro" id="IPR009072">
    <property type="entry name" value="Histone-fold"/>
</dbReference>
<feature type="compositionally biased region" description="Basic and acidic residues" evidence="4">
    <location>
        <begin position="556"/>
        <end position="566"/>
    </location>
</feature>
<dbReference type="CDD" id="cd00202">
    <property type="entry name" value="ZnF_GATA"/>
    <property type="match status" value="1"/>
</dbReference>
<dbReference type="Pfam" id="PF10384">
    <property type="entry name" value="Scm3"/>
    <property type="match status" value="1"/>
</dbReference>
<dbReference type="InterPro" id="IPR036388">
    <property type="entry name" value="WH-like_DNA-bd_sf"/>
</dbReference>
<feature type="compositionally biased region" description="Basic and acidic residues" evidence="4">
    <location>
        <begin position="1260"/>
        <end position="1273"/>
    </location>
</feature>
<dbReference type="InterPro" id="IPR009057">
    <property type="entry name" value="Homeodomain-like_sf"/>
</dbReference>
<feature type="domain" description="Myb-like" evidence="6">
    <location>
        <begin position="807"/>
        <end position="849"/>
    </location>
</feature>
<keyword evidence="10" id="KW-1185">Reference proteome</keyword>
<feature type="domain" description="HTH myb-type" evidence="8">
    <location>
        <begin position="497"/>
        <end position="543"/>
    </location>
</feature>
<feature type="region of interest" description="Disordered" evidence="4">
    <location>
        <begin position="386"/>
        <end position="415"/>
    </location>
</feature>
<feature type="domain" description="Myb-like" evidence="6">
    <location>
        <begin position="497"/>
        <end position="539"/>
    </location>
</feature>
<feature type="region of interest" description="Disordered" evidence="4">
    <location>
        <begin position="939"/>
        <end position="978"/>
    </location>
</feature>
<feature type="region of interest" description="Disordered" evidence="4">
    <location>
        <begin position="218"/>
        <end position="308"/>
    </location>
</feature>
<feature type="region of interest" description="Disordered" evidence="4">
    <location>
        <begin position="1395"/>
        <end position="1466"/>
    </location>
</feature>